<evidence type="ECO:0000313" key="2">
    <source>
        <dbReference type="EMBL" id="GGF51936.1"/>
    </source>
</evidence>
<reference evidence="2" key="2">
    <citation type="submission" date="2020-09" db="EMBL/GenBank/DDBJ databases">
        <authorList>
            <person name="Sun Q."/>
            <person name="Sedlacek I."/>
        </authorList>
    </citation>
    <scope>NUCLEOTIDE SEQUENCE</scope>
    <source>
        <strain evidence="2">CCM 7897</strain>
    </source>
</reference>
<dbReference type="RefSeq" id="WP_244644153.1">
    <property type="nucleotide sequence ID" value="NZ_BMCT01000001.1"/>
</dbReference>
<sequence>MDAATLPRDRTRPEADAAARAAGAAPAGSTADAEWVDRLLGDPLLGGGLPEAAEAELKAASLAYADSAVAEAHLKAAQALAPGHVAVLIGLYRFYFYKGRLAQALAVARECLVTAGRSNNFSTDWREVRATDADFSSYEALKPRFFLFTLKGYAYLQMRLGDLQEGRAAATKLMQLDPSDKIGARLLLDVADRAEAAQAEPDADG</sequence>
<comment type="caution">
    <text evidence="2">The sequence shown here is derived from an EMBL/GenBank/DDBJ whole genome shotgun (WGS) entry which is preliminary data.</text>
</comment>
<feature type="compositionally biased region" description="Basic and acidic residues" evidence="1">
    <location>
        <begin position="7"/>
        <end position="17"/>
    </location>
</feature>
<reference evidence="2" key="1">
    <citation type="journal article" date="2014" name="Int. J. Syst. Evol. Microbiol.">
        <title>Complete genome sequence of Corynebacterium casei LMG S-19264T (=DSM 44701T), isolated from a smear-ripened cheese.</title>
        <authorList>
            <consortium name="US DOE Joint Genome Institute (JGI-PGF)"/>
            <person name="Walter F."/>
            <person name="Albersmeier A."/>
            <person name="Kalinowski J."/>
            <person name="Ruckert C."/>
        </authorList>
    </citation>
    <scope>NUCLEOTIDE SEQUENCE</scope>
    <source>
        <strain evidence="2">CCM 7897</strain>
    </source>
</reference>
<dbReference type="AlphaFoldDB" id="A0A917F685"/>
<dbReference type="EMBL" id="BMCT01000001">
    <property type="protein sequence ID" value="GGF51936.1"/>
    <property type="molecule type" value="Genomic_DNA"/>
</dbReference>
<proteinExistence type="predicted"/>
<dbReference type="Proteomes" id="UP000606044">
    <property type="component" value="Unassembled WGS sequence"/>
</dbReference>
<organism evidence="2 3">
    <name type="scientific">Azorhizobium oxalatiphilum</name>
    <dbReference type="NCBI Taxonomy" id="980631"/>
    <lineage>
        <taxon>Bacteria</taxon>
        <taxon>Pseudomonadati</taxon>
        <taxon>Pseudomonadota</taxon>
        <taxon>Alphaproteobacteria</taxon>
        <taxon>Hyphomicrobiales</taxon>
        <taxon>Xanthobacteraceae</taxon>
        <taxon>Azorhizobium</taxon>
    </lineage>
</organism>
<evidence type="ECO:0008006" key="4">
    <source>
        <dbReference type="Google" id="ProtNLM"/>
    </source>
</evidence>
<dbReference type="SUPFAM" id="SSF48452">
    <property type="entry name" value="TPR-like"/>
    <property type="match status" value="1"/>
</dbReference>
<accession>A0A917F685</accession>
<evidence type="ECO:0000256" key="1">
    <source>
        <dbReference type="SAM" id="MobiDB-lite"/>
    </source>
</evidence>
<gene>
    <name evidence="2" type="ORF">GCM10007301_09230</name>
</gene>
<name>A0A917F685_9HYPH</name>
<dbReference type="Gene3D" id="1.25.40.10">
    <property type="entry name" value="Tetratricopeptide repeat domain"/>
    <property type="match status" value="1"/>
</dbReference>
<evidence type="ECO:0000313" key="3">
    <source>
        <dbReference type="Proteomes" id="UP000606044"/>
    </source>
</evidence>
<protein>
    <recommendedName>
        <fullName evidence="4">Tetratricopeptide repeat protein</fullName>
    </recommendedName>
</protein>
<keyword evidence="3" id="KW-1185">Reference proteome</keyword>
<dbReference type="InterPro" id="IPR011990">
    <property type="entry name" value="TPR-like_helical_dom_sf"/>
</dbReference>
<feature type="region of interest" description="Disordered" evidence="1">
    <location>
        <begin position="1"/>
        <end position="26"/>
    </location>
</feature>